<reference evidence="1 2" key="1">
    <citation type="submission" date="2018-11" db="EMBL/GenBank/DDBJ databases">
        <title>The draft genome sequence of Amphritea balenae JAMM 1525T.</title>
        <authorList>
            <person name="Fang Z."/>
            <person name="Zhang Y."/>
            <person name="Han X."/>
        </authorList>
    </citation>
    <scope>NUCLEOTIDE SEQUENCE [LARGE SCALE GENOMIC DNA]</scope>
    <source>
        <strain evidence="1 2">JAMM 1525</strain>
    </source>
</reference>
<dbReference type="Pfam" id="PF11739">
    <property type="entry name" value="YdbH-like"/>
    <property type="match status" value="1"/>
</dbReference>
<organism evidence="1 2">
    <name type="scientific">Amphritea balenae</name>
    <dbReference type="NCBI Taxonomy" id="452629"/>
    <lineage>
        <taxon>Bacteria</taxon>
        <taxon>Pseudomonadati</taxon>
        <taxon>Pseudomonadota</taxon>
        <taxon>Gammaproteobacteria</taxon>
        <taxon>Oceanospirillales</taxon>
        <taxon>Oceanospirillaceae</taxon>
        <taxon>Amphritea</taxon>
    </lineage>
</organism>
<evidence type="ECO:0000313" key="2">
    <source>
        <dbReference type="Proteomes" id="UP000267535"/>
    </source>
</evidence>
<keyword evidence="2" id="KW-1185">Reference proteome</keyword>
<evidence type="ECO:0000313" key="1">
    <source>
        <dbReference type="EMBL" id="RRD01712.1"/>
    </source>
</evidence>
<proteinExistence type="predicted"/>
<dbReference type="Proteomes" id="UP000267535">
    <property type="component" value="Unassembled WGS sequence"/>
</dbReference>
<comment type="caution">
    <text evidence="1">The sequence shown here is derived from an EMBL/GenBank/DDBJ whole genome shotgun (WGS) entry which is preliminary data.</text>
</comment>
<dbReference type="InterPro" id="IPR021730">
    <property type="entry name" value="YdbH"/>
</dbReference>
<protein>
    <submittedName>
        <fullName evidence="1">Uncharacterized protein</fullName>
    </submittedName>
</protein>
<accession>A0A3P1SWU7</accession>
<dbReference type="OrthoDB" id="9759996at2"/>
<dbReference type="EMBL" id="RQXV01000001">
    <property type="protein sequence ID" value="RRD01712.1"/>
    <property type="molecule type" value="Genomic_DNA"/>
</dbReference>
<dbReference type="RefSeq" id="WP_124924785.1">
    <property type="nucleotide sequence ID" value="NZ_BMOH01000001.1"/>
</dbReference>
<dbReference type="AlphaFoldDB" id="A0A3P1SWU7"/>
<sequence length="790" mass="87074">MRRSMFALALLVFLFGGFYVAIPALAEYSVRQSLNSYGINTRTFVLQHPHWNRIEVSELSFQQQDDQQQLDLTAHSVSLTFSPWLLITEQRIKNLDIARLSVQLILNSRLAEDDQASTVLPALPLPSQILAQLPAEQVSLSHYDMSISIGAQRLGFSGKAEINSNQAGISINRIDSAPELSARLTATRQDKVKLNLSLNNSALLTSELSPLITNNQLKLTSTSQLNTDKLAQLLQLPLIQQLTDNSIDKNGLAIGLKTLTGNIELQGQSIFPMSLSGLLINSTSAEHQYQLGSQLKLQQPVSGLKLLSIDLAAAITVKDQQFEAELQQFSGVGINLNIEPEPTLSTTKTELGLTQPVIARGTLAQLQQNYLQELEIEPVLLKISGEPLQIKISRQPDYKLKYEPLNIRLTELSAASLSAKAEISSANIKLSQGNTTFPDVAFKTTAQLSEKRMVHRFKFSLNDRHLPPGGINISGSSKTDFESAHSTAKWKASPLSLTGIEKLLQRYIPELPPELIINEGSLTHQGWLDMNKTGIALRFLNRARKTSLSYDQTHLYDINWDSETVKSHRGKLQDMGKLTIAFIDAGAPLENFSGGYQFIQHRSGKQQLSLDSSTVELLGGQVTSLPVSFDPIQPEINTAIAVTHIDLAQLIALEQQQGLTGSGTLNGQLPIRYNGGELSISDGQINSTPAGGWIRFDPPPSFIALQKTNPALGIAFDALRNLQYQSLGIKLDYLPDGTALLKTHLKGHNPDWNNAQPVDFTVNIEENIPKLIQALQFTDKLTETLEKRYR</sequence>
<name>A0A3P1SWU7_9GAMM</name>
<gene>
    <name evidence="1" type="ORF">EHS89_03945</name>
</gene>